<comment type="similarity">
    <text evidence="9">Belongs to the SecE/SEC61-gamma family.</text>
</comment>
<name>A0A1G2P041_9BACT</name>
<protein>
    <recommendedName>
        <fullName evidence="9">Protein translocase subunit SecE</fullName>
    </recommendedName>
</protein>
<evidence type="ECO:0000313" key="10">
    <source>
        <dbReference type="EMBL" id="OHA41714.1"/>
    </source>
</evidence>
<keyword evidence="8 9" id="KW-0472">Membrane</keyword>
<dbReference type="EMBL" id="MHSH01000020">
    <property type="protein sequence ID" value="OHA41714.1"/>
    <property type="molecule type" value="Genomic_DNA"/>
</dbReference>
<proteinExistence type="inferred from homology"/>
<dbReference type="PANTHER" id="PTHR33910">
    <property type="entry name" value="PROTEIN TRANSLOCASE SUBUNIT SECE"/>
    <property type="match status" value="1"/>
</dbReference>
<dbReference type="GO" id="GO:0065002">
    <property type="term" value="P:intracellular protein transmembrane transport"/>
    <property type="evidence" value="ECO:0007669"/>
    <property type="project" value="UniProtKB-UniRule"/>
</dbReference>
<evidence type="ECO:0000256" key="6">
    <source>
        <dbReference type="ARBA" id="ARBA00022989"/>
    </source>
</evidence>
<dbReference type="HAMAP" id="MF_00422">
    <property type="entry name" value="SecE"/>
    <property type="match status" value="1"/>
</dbReference>
<evidence type="ECO:0000256" key="5">
    <source>
        <dbReference type="ARBA" id="ARBA00022927"/>
    </source>
</evidence>
<gene>
    <name evidence="9" type="primary">secE</name>
    <name evidence="10" type="ORF">A3H68_03575</name>
</gene>
<dbReference type="AlphaFoldDB" id="A0A1G2P041"/>
<organism evidence="10 11">
    <name type="scientific">Candidatus Taylorbacteria bacterium RIFCSPLOWO2_02_FULL_46_40</name>
    <dbReference type="NCBI Taxonomy" id="1802329"/>
    <lineage>
        <taxon>Bacteria</taxon>
        <taxon>Candidatus Tayloriibacteriota</taxon>
    </lineage>
</organism>
<evidence type="ECO:0000256" key="3">
    <source>
        <dbReference type="ARBA" id="ARBA00022475"/>
    </source>
</evidence>
<evidence type="ECO:0000256" key="8">
    <source>
        <dbReference type="ARBA" id="ARBA00023136"/>
    </source>
</evidence>
<keyword evidence="3 9" id="KW-1003">Cell membrane</keyword>
<comment type="subunit">
    <text evidence="9">Component of the Sec protein translocase complex. Heterotrimer consisting of SecY, SecE and SecG subunits. The heterotrimers can form oligomers, although 1 heterotrimer is thought to be able to translocate proteins. Interacts with the ribosome. Interacts with SecDF, and other proteins may be involved. Interacts with SecA.</text>
</comment>
<dbReference type="Gene3D" id="1.20.5.1030">
    <property type="entry name" value="Preprotein translocase secy subunit"/>
    <property type="match status" value="1"/>
</dbReference>
<dbReference type="InterPro" id="IPR038379">
    <property type="entry name" value="SecE_sf"/>
</dbReference>
<dbReference type="GO" id="GO:0006605">
    <property type="term" value="P:protein targeting"/>
    <property type="evidence" value="ECO:0007669"/>
    <property type="project" value="UniProtKB-UniRule"/>
</dbReference>
<keyword evidence="5 9" id="KW-0653">Protein transport</keyword>
<dbReference type="GO" id="GO:0008320">
    <property type="term" value="F:protein transmembrane transporter activity"/>
    <property type="evidence" value="ECO:0007669"/>
    <property type="project" value="UniProtKB-UniRule"/>
</dbReference>
<dbReference type="PANTHER" id="PTHR33910:SF1">
    <property type="entry name" value="PROTEIN TRANSLOCASE SUBUNIT SECE"/>
    <property type="match status" value="1"/>
</dbReference>
<evidence type="ECO:0000256" key="2">
    <source>
        <dbReference type="ARBA" id="ARBA00022448"/>
    </source>
</evidence>
<dbReference type="Pfam" id="PF00584">
    <property type="entry name" value="SecE"/>
    <property type="match status" value="1"/>
</dbReference>
<evidence type="ECO:0000313" key="11">
    <source>
        <dbReference type="Proteomes" id="UP000176429"/>
    </source>
</evidence>
<keyword evidence="7 9" id="KW-0811">Translocation</keyword>
<keyword evidence="2 9" id="KW-0813">Transport</keyword>
<keyword evidence="6 9" id="KW-1133">Transmembrane helix</keyword>
<keyword evidence="4 9" id="KW-0812">Transmembrane</keyword>
<dbReference type="GO" id="GO:0043952">
    <property type="term" value="P:protein transport by the Sec complex"/>
    <property type="evidence" value="ECO:0007669"/>
    <property type="project" value="UniProtKB-UniRule"/>
</dbReference>
<dbReference type="Proteomes" id="UP000176429">
    <property type="component" value="Unassembled WGS sequence"/>
</dbReference>
<dbReference type="GO" id="GO:0009306">
    <property type="term" value="P:protein secretion"/>
    <property type="evidence" value="ECO:0007669"/>
    <property type="project" value="UniProtKB-UniRule"/>
</dbReference>
<dbReference type="NCBIfam" id="TIGR00964">
    <property type="entry name" value="secE_bact"/>
    <property type="match status" value="1"/>
</dbReference>
<dbReference type="InterPro" id="IPR005807">
    <property type="entry name" value="SecE_bac"/>
</dbReference>
<feature type="transmembrane region" description="Helical" evidence="9">
    <location>
        <begin position="25"/>
        <end position="50"/>
    </location>
</feature>
<comment type="function">
    <text evidence="9">Essential subunit of the Sec protein translocation channel SecYEG. Clamps together the 2 halves of SecY. May contact the channel plug during translocation.</text>
</comment>
<sequence length="63" mass="6785">MSIGGYIKETRAEMKHVSWPTKKQAVVFSVVVVGLSLVTAAFLGAFDILFSLGVDKLLIIFAA</sequence>
<dbReference type="InterPro" id="IPR001901">
    <property type="entry name" value="Translocase_SecE/Sec61-g"/>
</dbReference>
<evidence type="ECO:0000256" key="7">
    <source>
        <dbReference type="ARBA" id="ARBA00023010"/>
    </source>
</evidence>
<evidence type="ECO:0000256" key="1">
    <source>
        <dbReference type="ARBA" id="ARBA00004370"/>
    </source>
</evidence>
<evidence type="ECO:0000256" key="4">
    <source>
        <dbReference type="ARBA" id="ARBA00022692"/>
    </source>
</evidence>
<comment type="subcellular location">
    <subcellularLocation>
        <location evidence="9">Cell membrane</location>
        <topology evidence="9">Single-pass membrane protein</topology>
    </subcellularLocation>
    <subcellularLocation>
        <location evidence="1">Membrane</location>
    </subcellularLocation>
</comment>
<reference evidence="10 11" key="1">
    <citation type="journal article" date="2016" name="Nat. Commun.">
        <title>Thousands of microbial genomes shed light on interconnected biogeochemical processes in an aquifer system.</title>
        <authorList>
            <person name="Anantharaman K."/>
            <person name="Brown C.T."/>
            <person name="Hug L.A."/>
            <person name="Sharon I."/>
            <person name="Castelle C.J."/>
            <person name="Probst A.J."/>
            <person name="Thomas B.C."/>
            <person name="Singh A."/>
            <person name="Wilkins M.J."/>
            <person name="Karaoz U."/>
            <person name="Brodie E.L."/>
            <person name="Williams K.H."/>
            <person name="Hubbard S.S."/>
            <person name="Banfield J.F."/>
        </authorList>
    </citation>
    <scope>NUCLEOTIDE SEQUENCE [LARGE SCALE GENOMIC DNA]</scope>
</reference>
<dbReference type="GO" id="GO:0005886">
    <property type="term" value="C:plasma membrane"/>
    <property type="evidence" value="ECO:0007669"/>
    <property type="project" value="UniProtKB-SubCell"/>
</dbReference>
<evidence type="ECO:0000256" key="9">
    <source>
        <dbReference type="HAMAP-Rule" id="MF_00422"/>
    </source>
</evidence>
<accession>A0A1G2P041</accession>
<comment type="caution">
    <text evidence="10">The sequence shown here is derived from an EMBL/GenBank/DDBJ whole genome shotgun (WGS) entry which is preliminary data.</text>
</comment>